<proteinExistence type="predicted"/>
<keyword evidence="1" id="KW-0472">Membrane</keyword>
<accession>A0AAQ3MFH2</accession>
<evidence type="ECO:0000313" key="2">
    <source>
        <dbReference type="EMBL" id="WVY89961.1"/>
    </source>
</evidence>
<evidence type="ECO:0000256" key="1">
    <source>
        <dbReference type="SAM" id="Phobius"/>
    </source>
</evidence>
<reference evidence="2 3" key="1">
    <citation type="journal article" date="2023" name="Life. Sci Alliance">
        <title>Evolutionary insights into 3D genome organization and epigenetic landscape of Vigna mungo.</title>
        <authorList>
            <person name="Junaid A."/>
            <person name="Singh B."/>
            <person name="Bhatia S."/>
        </authorList>
    </citation>
    <scope>NUCLEOTIDE SEQUENCE [LARGE SCALE GENOMIC DNA]</scope>
    <source>
        <strain evidence="2">Urdbean</strain>
    </source>
</reference>
<keyword evidence="1" id="KW-1133">Transmembrane helix</keyword>
<protein>
    <submittedName>
        <fullName evidence="2">Uncharacterized protein</fullName>
    </submittedName>
</protein>
<sequence length="105" mass="12457">MNDHIFPSLEGLSCRFSIPPRHIHFVSIFFVTLCMVYVKIFATKLFNYRLTNLFTRDINFNAFYLVKTEFHSYNKRRLSHLVEIFITATVRKRIDSTTKTSISKT</sequence>
<evidence type="ECO:0000313" key="3">
    <source>
        <dbReference type="Proteomes" id="UP001374535"/>
    </source>
</evidence>
<gene>
    <name evidence="2" type="ORF">V8G54_035475</name>
</gene>
<dbReference type="EMBL" id="CP144690">
    <property type="protein sequence ID" value="WVY89961.1"/>
    <property type="molecule type" value="Genomic_DNA"/>
</dbReference>
<keyword evidence="1" id="KW-0812">Transmembrane</keyword>
<dbReference type="Proteomes" id="UP001374535">
    <property type="component" value="Chromosome 11"/>
</dbReference>
<name>A0AAQ3MFH2_VIGMU</name>
<feature type="transmembrane region" description="Helical" evidence="1">
    <location>
        <begin position="22"/>
        <end position="42"/>
    </location>
</feature>
<dbReference type="AlphaFoldDB" id="A0AAQ3MFH2"/>
<keyword evidence="3" id="KW-1185">Reference proteome</keyword>
<organism evidence="2 3">
    <name type="scientific">Vigna mungo</name>
    <name type="common">Black gram</name>
    <name type="synonym">Phaseolus mungo</name>
    <dbReference type="NCBI Taxonomy" id="3915"/>
    <lineage>
        <taxon>Eukaryota</taxon>
        <taxon>Viridiplantae</taxon>
        <taxon>Streptophyta</taxon>
        <taxon>Embryophyta</taxon>
        <taxon>Tracheophyta</taxon>
        <taxon>Spermatophyta</taxon>
        <taxon>Magnoliopsida</taxon>
        <taxon>eudicotyledons</taxon>
        <taxon>Gunneridae</taxon>
        <taxon>Pentapetalae</taxon>
        <taxon>rosids</taxon>
        <taxon>fabids</taxon>
        <taxon>Fabales</taxon>
        <taxon>Fabaceae</taxon>
        <taxon>Papilionoideae</taxon>
        <taxon>50 kb inversion clade</taxon>
        <taxon>NPAAA clade</taxon>
        <taxon>indigoferoid/millettioid clade</taxon>
        <taxon>Phaseoleae</taxon>
        <taxon>Vigna</taxon>
    </lineage>
</organism>